<keyword evidence="2" id="KW-0732">Signal</keyword>
<feature type="transmembrane region" description="Helical" evidence="1">
    <location>
        <begin position="133"/>
        <end position="151"/>
    </location>
</feature>
<dbReference type="GO" id="GO:0030001">
    <property type="term" value="P:metal ion transport"/>
    <property type="evidence" value="ECO:0007669"/>
    <property type="project" value="TreeGrafter"/>
</dbReference>
<name>A0A158PAT3_ANGCA</name>
<dbReference type="AlphaFoldDB" id="A0A158PAT3"/>
<keyword evidence="1" id="KW-1133">Transmembrane helix</keyword>
<dbReference type="WBParaSite" id="ACAC_0000997601-mRNA-1">
    <property type="protein sequence ID" value="ACAC_0000997601-mRNA-1"/>
    <property type="gene ID" value="ACAC_0000997601"/>
</dbReference>
<keyword evidence="3" id="KW-1185">Reference proteome</keyword>
<protein>
    <submittedName>
        <fullName evidence="4">Ion_trans domain-containing protein</fullName>
    </submittedName>
</protein>
<dbReference type="GO" id="GO:0005261">
    <property type="term" value="F:monoatomic cation channel activity"/>
    <property type="evidence" value="ECO:0007669"/>
    <property type="project" value="TreeGrafter"/>
</dbReference>
<evidence type="ECO:0000256" key="1">
    <source>
        <dbReference type="SAM" id="Phobius"/>
    </source>
</evidence>
<dbReference type="PANTHER" id="PTHR13800:SF10">
    <property type="entry name" value="GTL-1"/>
    <property type="match status" value="1"/>
</dbReference>
<evidence type="ECO:0000313" key="3">
    <source>
        <dbReference type="Proteomes" id="UP000035642"/>
    </source>
</evidence>
<feature type="chain" id="PRO_5012384783" evidence="2">
    <location>
        <begin position="16"/>
        <end position="193"/>
    </location>
</feature>
<organism evidence="3 4">
    <name type="scientific">Angiostrongylus cantonensis</name>
    <name type="common">Rat lungworm</name>
    <dbReference type="NCBI Taxonomy" id="6313"/>
    <lineage>
        <taxon>Eukaryota</taxon>
        <taxon>Metazoa</taxon>
        <taxon>Ecdysozoa</taxon>
        <taxon>Nematoda</taxon>
        <taxon>Chromadorea</taxon>
        <taxon>Rhabditida</taxon>
        <taxon>Rhabditina</taxon>
        <taxon>Rhabditomorpha</taxon>
        <taxon>Strongyloidea</taxon>
        <taxon>Metastrongylidae</taxon>
        <taxon>Angiostrongylus</taxon>
    </lineage>
</organism>
<accession>A0A158PAT3</accession>
<dbReference type="GO" id="GO:0005886">
    <property type="term" value="C:plasma membrane"/>
    <property type="evidence" value="ECO:0007669"/>
    <property type="project" value="TreeGrafter"/>
</dbReference>
<dbReference type="STRING" id="6313.A0A158PAT3"/>
<proteinExistence type="predicted"/>
<dbReference type="InterPro" id="IPR050927">
    <property type="entry name" value="TRPM"/>
</dbReference>
<keyword evidence="1" id="KW-0472">Membrane</keyword>
<evidence type="ECO:0000313" key="4">
    <source>
        <dbReference type="WBParaSite" id="ACAC_0000997601-mRNA-1"/>
    </source>
</evidence>
<dbReference type="PANTHER" id="PTHR13800">
    <property type="entry name" value="TRANSIENT RECEPTOR POTENTIAL CATION CHANNEL, SUBFAMILY M, MEMBER 6"/>
    <property type="match status" value="1"/>
</dbReference>
<reference evidence="4" key="2">
    <citation type="submission" date="2016-04" db="UniProtKB">
        <authorList>
            <consortium name="WormBaseParasite"/>
        </authorList>
    </citation>
    <scope>IDENTIFICATION</scope>
</reference>
<reference evidence="3" key="1">
    <citation type="submission" date="2012-09" db="EMBL/GenBank/DDBJ databases">
        <authorList>
            <person name="Martin A.A."/>
        </authorList>
    </citation>
    <scope>NUCLEOTIDE SEQUENCE</scope>
</reference>
<dbReference type="Proteomes" id="UP000035642">
    <property type="component" value="Unassembled WGS sequence"/>
</dbReference>
<feature type="transmembrane region" description="Helical" evidence="1">
    <location>
        <begin position="67"/>
        <end position="87"/>
    </location>
</feature>
<evidence type="ECO:0000256" key="2">
    <source>
        <dbReference type="SAM" id="SignalP"/>
    </source>
</evidence>
<feature type="signal peptide" evidence="2">
    <location>
        <begin position="1"/>
        <end position="15"/>
    </location>
</feature>
<sequence>MVGRVLLVCNSVLWSLKLLDYLRVFRQLGPYITMAAEMVSFSSKSPWYLFAISTCAYHFRSSIPRMLPILSMLFVSLLAFGLVREAITYPYEKWHWLLVRNIFYKPYFMLYGEVYAPEIDTCGDASENCVPGYFIAPLFMTVFMLISNVLLMNTMVACGTYVFEHNVENTQEIWLFERYSQVGGCLRYWGFEL</sequence>
<keyword evidence="1" id="KW-0812">Transmembrane</keyword>